<feature type="transmembrane region" description="Helical" evidence="1">
    <location>
        <begin position="58"/>
        <end position="77"/>
    </location>
</feature>
<name>A0A224XVN6_9HEMI</name>
<evidence type="ECO:0000313" key="2">
    <source>
        <dbReference type="EMBL" id="JAW15234.1"/>
    </source>
</evidence>
<evidence type="ECO:0000256" key="1">
    <source>
        <dbReference type="SAM" id="Phobius"/>
    </source>
</evidence>
<accession>A0A224XVN6</accession>
<feature type="transmembrane region" description="Helical" evidence="1">
    <location>
        <begin position="30"/>
        <end position="52"/>
    </location>
</feature>
<organism evidence="2">
    <name type="scientific">Panstrongylus lignarius</name>
    <dbReference type="NCBI Taxonomy" id="156445"/>
    <lineage>
        <taxon>Eukaryota</taxon>
        <taxon>Metazoa</taxon>
        <taxon>Ecdysozoa</taxon>
        <taxon>Arthropoda</taxon>
        <taxon>Hexapoda</taxon>
        <taxon>Insecta</taxon>
        <taxon>Pterygota</taxon>
        <taxon>Neoptera</taxon>
        <taxon>Paraneoptera</taxon>
        <taxon>Hemiptera</taxon>
        <taxon>Heteroptera</taxon>
        <taxon>Panheteroptera</taxon>
        <taxon>Cimicomorpha</taxon>
        <taxon>Reduviidae</taxon>
        <taxon>Triatominae</taxon>
        <taxon>Panstrongylus</taxon>
    </lineage>
</organism>
<sequence length="88" mass="10928">MALRFFFYLTCSIRTTTAYFAWFHRTRSIWISYFEPITLVIWLTFIVTVFSFERIARFFILRPIIFLFYILIINLFFRLTRTRTRGVF</sequence>
<dbReference type="EMBL" id="GFTR01001192">
    <property type="protein sequence ID" value="JAW15234.1"/>
    <property type="molecule type" value="Transcribed_RNA"/>
</dbReference>
<keyword evidence="1" id="KW-0812">Transmembrane</keyword>
<proteinExistence type="predicted"/>
<reference evidence="2" key="1">
    <citation type="journal article" date="2018" name="PLoS Negl. Trop. Dis.">
        <title>An insight into the salivary gland and fat body transcriptome of Panstrongylus lignarius (Hemiptera: Heteroptera), the main vector of Chagas disease in Peru.</title>
        <authorList>
            <person name="Nevoa J.C."/>
            <person name="Mendes M.T."/>
            <person name="da Silva M.V."/>
            <person name="Soares S.C."/>
            <person name="Oliveira C.J.F."/>
            <person name="Ribeiro J.M.C."/>
        </authorList>
    </citation>
    <scope>NUCLEOTIDE SEQUENCE</scope>
</reference>
<keyword evidence="1" id="KW-1133">Transmembrane helix</keyword>
<protein>
    <submittedName>
        <fullName evidence="2">Uncharacterized protein</fullName>
    </submittedName>
</protein>
<dbReference type="AlphaFoldDB" id="A0A224XVN6"/>
<keyword evidence="1" id="KW-0472">Membrane</keyword>